<protein>
    <submittedName>
        <fullName evidence="1">Uncharacterized protein</fullName>
    </submittedName>
</protein>
<dbReference type="AlphaFoldDB" id="A0AA46C8H3"/>
<dbReference type="InterPro" id="IPR038461">
    <property type="entry name" value="Schlafen_AlbA_2_dom_sf"/>
</dbReference>
<dbReference type="RefSeq" id="WP_115677028.1">
    <property type="nucleotide sequence ID" value="NZ_LR994544.1"/>
</dbReference>
<dbReference type="Proteomes" id="UP000254168">
    <property type="component" value="Unassembled WGS sequence"/>
</dbReference>
<accession>A0AA46C8H3</accession>
<keyword evidence="2" id="KW-1185">Reference proteome</keyword>
<organism evidence="1 2">
    <name type="scientific">Xanthomonas euroxanthea</name>
    <dbReference type="NCBI Taxonomy" id="2259622"/>
    <lineage>
        <taxon>Bacteria</taxon>
        <taxon>Pseudomonadati</taxon>
        <taxon>Pseudomonadota</taxon>
        <taxon>Gammaproteobacteria</taxon>
        <taxon>Lysobacterales</taxon>
        <taxon>Lysobacteraceae</taxon>
        <taxon>Xanthomonas</taxon>
    </lineage>
</organism>
<evidence type="ECO:0000313" key="1">
    <source>
        <dbReference type="EMBL" id="SUZ28415.1"/>
    </source>
</evidence>
<sequence>MASLQQRLADLLLAPREDLDCEIKNWLDLANSADAKATFAKAVLALANHGGGFVVFGLAQTTTGFTEAPDRPVTLDGYDQDLINGIVANYCDPALHCSVHFATAPDGAVHPIVTVPGGHRMPVRAKRASPDNKTVQNNAIYMRRPGPRSEMPQTSQDWDALLARCQNNRRDELFDQIRGLITGAVPQAPPAPEPDRLGEWMERSHARWTQLVDSVPAGTGPRMPHGRYSIGYEIIGDRKPVTLAQLPDVLRTSVVRHTGWPPFWLPTRPGITPYAMDGAIECWIGGDPENPPEQRDAAHADFWRIDPSGLAYLIRGYQEDDLGNRQGRRTYPPAAAFDLVIPVWRIGEAMLHAERLAANLFNGPTTIKFSVTYEGLAGRELVTLDGRRVLFEGRTAHQDQITLTTHVDAQSIGSNLPEIVRPLLEPLYALFDFFVLPANLVTEELARMRSGRS</sequence>
<dbReference type="EMBL" id="UIHB01000002">
    <property type="protein sequence ID" value="SUZ28415.1"/>
    <property type="molecule type" value="Genomic_DNA"/>
</dbReference>
<name>A0AA46C8H3_9XANT</name>
<reference evidence="1 2" key="1">
    <citation type="submission" date="2018-06" db="EMBL/GenBank/DDBJ databases">
        <authorList>
            <person name="Pothier F. J."/>
        </authorList>
    </citation>
    <scope>NUCLEOTIDE SEQUENCE [LARGE SCALE GENOMIC DNA]</scope>
    <source>
        <strain evidence="1 2">CPBF 424</strain>
    </source>
</reference>
<evidence type="ECO:0000313" key="2">
    <source>
        <dbReference type="Proteomes" id="UP000254168"/>
    </source>
</evidence>
<comment type="caution">
    <text evidence="1">The sequence shown here is derived from an EMBL/GenBank/DDBJ whole genome shotgun (WGS) entry which is preliminary data.</text>
</comment>
<dbReference type="Gene3D" id="3.30.950.30">
    <property type="entry name" value="Schlafen, AAA domain"/>
    <property type="match status" value="1"/>
</dbReference>
<gene>
    <name evidence="1" type="ORF">CPBF424_22310</name>
</gene>
<proteinExistence type="predicted"/>